<dbReference type="GO" id="GO:0033314">
    <property type="term" value="P:mitotic DNA replication checkpoint signaling"/>
    <property type="evidence" value="ECO:0007669"/>
    <property type="project" value="TreeGrafter"/>
</dbReference>
<evidence type="ECO:0000313" key="13">
    <source>
        <dbReference type="EMBL" id="KAJ1730590.1"/>
    </source>
</evidence>
<dbReference type="InterPro" id="IPR054425">
    <property type="entry name" value="Cdc6_ORC1-like_ATPase_lid"/>
</dbReference>
<proteinExistence type="inferred from homology"/>
<comment type="caution">
    <text evidence="13">The sequence shown here is derived from an EMBL/GenBank/DDBJ whole genome shotgun (WGS) entry which is preliminary data.</text>
</comment>
<dbReference type="GO" id="GO:0003682">
    <property type="term" value="F:chromatin binding"/>
    <property type="evidence" value="ECO:0007669"/>
    <property type="project" value="InterPro"/>
</dbReference>
<evidence type="ECO:0000256" key="3">
    <source>
        <dbReference type="ARBA" id="ARBA00022705"/>
    </source>
</evidence>
<dbReference type="Gene3D" id="2.30.30.490">
    <property type="match status" value="1"/>
</dbReference>
<evidence type="ECO:0000259" key="12">
    <source>
        <dbReference type="PROSITE" id="PS51038"/>
    </source>
</evidence>
<dbReference type="Pfam" id="PF00004">
    <property type="entry name" value="AAA"/>
    <property type="match status" value="1"/>
</dbReference>
<feature type="region of interest" description="Disordered" evidence="11">
    <location>
        <begin position="180"/>
        <end position="199"/>
    </location>
</feature>
<evidence type="ECO:0000256" key="9">
    <source>
        <dbReference type="ARBA" id="ARBA00023242"/>
    </source>
</evidence>
<evidence type="ECO:0000256" key="6">
    <source>
        <dbReference type="ARBA" id="ARBA00022840"/>
    </source>
</evidence>
<feature type="compositionally biased region" description="Low complexity" evidence="11">
    <location>
        <begin position="252"/>
        <end position="263"/>
    </location>
</feature>
<comment type="subunit">
    <text evidence="10">ORC is composed of six subunits.</text>
</comment>
<keyword evidence="7" id="KW-0460">Magnesium</keyword>
<dbReference type="AlphaFoldDB" id="A0A9W7YE10"/>
<dbReference type="GO" id="GO:0006270">
    <property type="term" value="P:DNA replication initiation"/>
    <property type="evidence" value="ECO:0007669"/>
    <property type="project" value="TreeGrafter"/>
</dbReference>
<keyword evidence="4" id="KW-0479">Metal-binding</keyword>
<evidence type="ECO:0000256" key="7">
    <source>
        <dbReference type="ARBA" id="ARBA00022842"/>
    </source>
</evidence>
<feature type="compositionally biased region" description="Acidic residues" evidence="11">
    <location>
        <begin position="312"/>
        <end position="328"/>
    </location>
</feature>
<comment type="similarity">
    <text evidence="2 10">Belongs to the ORC1 family.</text>
</comment>
<feature type="non-terminal residue" evidence="13">
    <location>
        <position position="703"/>
    </location>
</feature>
<dbReference type="Gene3D" id="3.40.50.300">
    <property type="entry name" value="P-loop containing nucleotide triphosphate hydrolases"/>
    <property type="match status" value="1"/>
</dbReference>
<dbReference type="OrthoDB" id="1926878at2759"/>
<evidence type="ECO:0000256" key="2">
    <source>
        <dbReference type="ARBA" id="ARBA00008398"/>
    </source>
</evidence>
<dbReference type="Gene3D" id="1.10.8.60">
    <property type="match status" value="1"/>
</dbReference>
<dbReference type="CDD" id="cd04370">
    <property type="entry name" value="BAH"/>
    <property type="match status" value="1"/>
</dbReference>
<dbReference type="PANTHER" id="PTHR10763:SF23">
    <property type="entry name" value="ORIGIN RECOGNITION COMPLEX SUBUNIT 1"/>
    <property type="match status" value="1"/>
</dbReference>
<keyword evidence="3 10" id="KW-0235">DNA replication</keyword>
<name>A0A9W7YE10_9FUNG</name>
<dbReference type="PANTHER" id="PTHR10763">
    <property type="entry name" value="CELL DIVISION CONTROL PROTEIN 6-RELATED"/>
    <property type="match status" value="1"/>
</dbReference>
<dbReference type="Pfam" id="PF22606">
    <property type="entry name" value="Cdc6-ORC-like_ATPase_lid"/>
    <property type="match status" value="1"/>
</dbReference>
<dbReference type="GO" id="GO:0016887">
    <property type="term" value="F:ATP hydrolysis activity"/>
    <property type="evidence" value="ECO:0007669"/>
    <property type="project" value="InterPro"/>
</dbReference>
<dbReference type="Proteomes" id="UP001143981">
    <property type="component" value="Unassembled WGS sequence"/>
</dbReference>
<comment type="subcellular location">
    <subcellularLocation>
        <location evidence="1 10">Nucleus</location>
    </subcellularLocation>
</comment>
<dbReference type="InterPro" id="IPR050311">
    <property type="entry name" value="ORC1/CDC6"/>
</dbReference>
<dbReference type="SMART" id="SM00382">
    <property type="entry name" value="AAA"/>
    <property type="match status" value="1"/>
</dbReference>
<dbReference type="GO" id="GO:0003688">
    <property type="term" value="F:DNA replication origin binding"/>
    <property type="evidence" value="ECO:0007669"/>
    <property type="project" value="UniProtKB-ARBA"/>
</dbReference>
<dbReference type="SUPFAM" id="SSF52540">
    <property type="entry name" value="P-loop containing nucleoside triphosphate hydrolases"/>
    <property type="match status" value="1"/>
</dbReference>
<dbReference type="GO" id="GO:0005524">
    <property type="term" value="F:ATP binding"/>
    <property type="evidence" value="ECO:0007669"/>
    <property type="project" value="UniProtKB-KW"/>
</dbReference>
<evidence type="ECO:0000256" key="5">
    <source>
        <dbReference type="ARBA" id="ARBA00022741"/>
    </source>
</evidence>
<dbReference type="CDD" id="cd00009">
    <property type="entry name" value="AAA"/>
    <property type="match status" value="1"/>
</dbReference>
<dbReference type="Pfam" id="PF01426">
    <property type="entry name" value="BAH"/>
    <property type="match status" value="1"/>
</dbReference>
<organism evidence="13 14">
    <name type="scientific">Coemansia biformis</name>
    <dbReference type="NCBI Taxonomy" id="1286918"/>
    <lineage>
        <taxon>Eukaryota</taxon>
        <taxon>Fungi</taxon>
        <taxon>Fungi incertae sedis</taxon>
        <taxon>Zoopagomycota</taxon>
        <taxon>Kickxellomycotina</taxon>
        <taxon>Kickxellomycetes</taxon>
        <taxon>Kickxellales</taxon>
        <taxon>Kickxellaceae</taxon>
        <taxon>Coemansia</taxon>
    </lineage>
</organism>
<keyword evidence="14" id="KW-1185">Reference proteome</keyword>
<protein>
    <recommendedName>
        <fullName evidence="10">Origin recognition complex subunit 1</fullName>
    </recommendedName>
</protein>
<evidence type="ECO:0000256" key="1">
    <source>
        <dbReference type="ARBA" id="ARBA00004123"/>
    </source>
</evidence>
<feature type="region of interest" description="Disordered" evidence="11">
    <location>
        <begin position="244"/>
        <end position="370"/>
    </location>
</feature>
<dbReference type="InterPro" id="IPR043151">
    <property type="entry name" value="BAH_sf"/>
</dbReference>
<keyword evidence="9 10" id="KW-0539">Nucleus</keyword>
<accession>A0A9W7YE10</accession>
<feature type="compositionally biased region" description="Low complexity" evidence="11">
    <location>
        <begin position="336"/>
        <end position="365"/>
    </location>
</feature>
<comment type="function">
    <text evidence="10">Component of the origin recognition complex (ORC) that binds origins of replication. DNA-binding is ATP-dependent, however specific DNA sequences that define origins of replication have not been identified so far. ORC is required to assemble the pre-replication complex necessary to initiate DNA replication.</text>
</comment>
<sequence>MALGAQQGKIAERLSKAARQPHAARRNRAGHGSDDEPDATVEWGQRLDSQGSGSVSAGPPGTAPPRMARRVTRQSGMTNKELYRSVLVNGAEYSLGQAVRVKSSSEEPYAAIIFKLWENEQGAKQVVARWLLRRSEMFLHKKASPMVDAEPSEVFYSNADDLITPDMILGPLQVVSHSTYTASHASSPKPPRKKGAAGSGSADVRFCRRYFNEQSAFIGALDWDTFYGSKQMLDPAVDAEMFKAPKKKGPKGKAAATIAGRAKAAAKRSRAASPRTPAKTPARGVSSRTKRQRVDVGDTDDGAGNGSGDDSAPSDDDDADFEAGNDADEEHRKSRATPSRARARSVAPRTPARGRRPGPATPATASKRRMRLQDIQPAAVSTAMLRRASRIGKGVDSDDMEGHTIYEAARNRLHVSAVPDTLPCREDEFAEIYGHLFNAIEERNSMCMYISGVPGTGKTATVHEVIRALQENAEEGDLPDFQYIELNGMKMTEPSQAYTQLWQAVSGDKVTPKHAAQLLEKHFSTPSPRRHTYVVLMDELDLLVTKSQSIMYNFFDWPHRPHAKLVVVAIANTMDLPERMLHHKVSSRLGLTRINFQPYSHQQLMAIVQSRLEGCVAFDTDAIELCARKISAVSGDARRALDVCRRAVEVVEAEWQQASAQTPAGKRACPTGEDKQTLVTMMVIDRAIKEMYASGHISFIQNA</sequence>
<dbReference type="InterPro" id="IPR003959">
    <property type="entry name" value="ATPase_AAA_core"/>
</dbReference>
<evidence type="ECO:0000256" key="8">
    <source>
        <dbReference type="ARBA" id="ARBA00023125"/>
    </source>
</evidence>
<reference evidence="13" key="1">
    <citation type="submission" date="2022-07" db="EMBL/GenBank/DDBJ databases">
        <title>Phylogenomic reconstructions and comparative analyses of Kickxellomycotina fungi.</title>
        <authorList>
            <person name="Reynolds N.K."/>
            <person name="Stajich J.E."/>
            <person name="Barry K."/>
            <person name="Grigoriev I.V."/>
            <person name="Crous P."/>
            <person name="Smith M.E."/>
        </authorList>
    </citation>
    <scope>NUCLEOTIDE SEQUENCE</scope>
    <source>
        <strain evidence="13">BCRC 34381</strain>
    </source>
</reference>
<gene>
    <name evidence="13" type="primary">ORC1</name>
    <name evidence="13" type="ORF">LPJ61_002930</name>
</gene>
<keyword evidence="6 10" id="KW-0067">ATP-binding</keyword>
<feature type="domain" description="BAH" evidence="12">
    <location>
        <begin position="91"/>
        <end position="222"/>
    </location>
</feature>
<feature type="region of interest" description="Disordered" evidence="11">
    <location>
        <begin position="1"/>
        <end position="75"/>
    </location>
</feature>
<dbReference type="FunFam" id="3.40.50.300:FF:000199">
    <property type="entry name" value="Origin recognition complex subunit 1"/>
    <property type="match status" value="1"/>
</dbReference>
<keyword evidence="5 10" id="KW-0547">Nucleotide-binding</keyword>
<dbReference type="GO" id="GO:0005664">
    <property type="term" value="C:nuclear origin of replication recognition complex"/>
    <property type="evidence" value="ECO:0007669"/>
    <property type="project" value="TreeGrafter"/>
</dbReference>
<evidence type="ECO:0000256" key="10">
    <source>
        <dbReference type="RuleBase" id="RU365058"/>
    </source>
</evidence>
<dbReference type="GO" id="GO:0046872">
    <property type="term" value="F:metal ion binding"/>
    <property type="evidence" value="ECO:0007669"/>
    <property type="project" value="UniProtKB-KW"/>
</dbReference>
<keyword evidence="8 10" id="KW-0238">DNA-binding</keyword>
<evidence type="ECO:0000256" key="4">
    <source>
        <dbReference type="ARBA" id="ARBA00022723"/>
    </source>
</evidence>
<dbReference type="PROSITE" id="PS51038">
    <property type="entry name" value="BAH"/>
    <property type="match status" value="1"/>
</dbReference>
<dbReference type="SMART" id="SM00439">
    <property type="entry name" value="BAH"/>
    <property type="match status" value="1"/>
</dbReference>
<evidence type="ECO:0000256" key="11">
    <source>
        <dbReference type="SAM" id="MobiDB-lite"/>
    </source>
</evidence>
<evidence type="ECO:0000313" key="14">
    <source>
        <dbReference type="Proteomes" id="UP001143981"/>
    </source>
</evidence>
<dbReference type="EMBL" id="JANBOI010000434">
    <property type="protein sequence ID" value="KAJ1730590.1"/>
    <property type="molecule type" value="Genomic_DNA"/>
</dbReference>
<dbReference type="InterPro" id="IPR001025">
    <property type="entry name" value="BAH_dom"/>
</dbReference>
<dbReference type="InterPro" id="IPR027417">
    <property type="entry name" value="P-loop_NTPase"/>
</dbReference>
<dbReference type="InterPro" id="IPR003593">
    <property type="entry name" value="AAA+_ATPase"/>
</dbReference>